<sequence length="246" mass="28584">MGFFSVLSLIALFTVVISSPANVGVFKTERDLRRDIFRCYDKFVRPVKRATTAVPVEISISPMSLRSMNEKDQVIVLESWSMLKWTDEYLRWNPSEYDNITELHVPSTEIWKPDIALYSASGDNSYFPSHQSDVTIDNNGTIIWVPPFTINSRCPIPFRSYVSISRTFVECTIRMGSWTYSGKYVDLQLLNNKVDLTDFHDNNYEWKLVKIVANRESKLYPCCVDEYPIVNFNITLKKRNFDLNDN</sequence>
<evidence type="ECO:0000256" key="9">
    <source>
        <dbReference type="ARBA" id="ARBA00023303"/>
    </source>
</evidence>
<feature type="signal peptide" evidence="11">
    <location>
        <begin position="1"/>
        <end position="18"/>
    </location>
</feature>
<keyword evidence="7" id="KW-0675">Receptor</keyword>
<evidence type="ECO:0000256" key="10">
    <source>
        <dbReference type="ARBA" id="ARBA00034099"/>
    </source>
</evidence>
<name>A0A1Y0F4L7_9ARAC</name>
<dbReference type="InterPro" id="IPR006202">
    <property type="entry name" value="Neur_chan_lig-bd"/>
</dbReference>
<dbReference type="FunFam" id="2.70.170.10:FF:000028">
    <property type="entry name" value="AcetylCholine Receptor"/>
    <property type="match status" value="1"/>
</dbReference>
<evidence type="ECO:0000259" key="12">
    <source>
        <dbReference type="Pfam" id="PF02931"/>
    </source>
</evidence>
<evidence type="ECO:0000256" key="6">
    <source>
        <dbReference type="ARBA" id="ARBA00023136"/>
    </source>
</evidence>
<protein>
    <submittedName>
        <fullName evidence="13">Acetylcholine-binding protein 1</fullName>
    </submittedName>
</protein>
<evidence type="ECO:0000256" key="7">
    <source>
        <dbReference type="ARBA" id="ARBA00023170"/>
    </source>
</evidence>
<keyword evidence="6" id="KW-0472">Membrane</keyword>
<evidence type="ECO:0000313" key="13">
    <source>
        <dbReference type="EMBL" id="ARU12133.1"/>
    </source>
</evidence>
<keyword evidence="1" id="KW-0813">Transport</keyword>
<dbReference type="SUPFAM" id="SSF63712">
    <property type="entry name" value="Nicotinic receptor ligand binding domain-like"/>
    <property type="match status" value="1"/>
</dbReference>
<dbReference type="AlphaFoldDB" id="A0A1Y0F4L7"/>
<dbReference type="Gene3D" id="2.70.170.10">
    <property type="entry name" value="Neurotransmitter-gated ion-channel ligand-binding domain"/>
    <property type="match status" value="1"/>
</dbReference>
<keyword evidence="5" id="KW-0406">Ion transport</keyword>
<dbReference type="CDD" id="cd18995">
    <property type="entry name" value="LGIC_AChBP"/>
    <property type="match status" value="1"/>
</dbReference>
<dbReference type="GO" id="GO:0004888">
    <property type="term" value="F:transmembrane signaling receptor activity"/>
    <property type="evidence" value="ECO:0007669"/>
    <property type="project" value="InterPro"/>
</dbReference>
<evidence type="ECO:0000256" key="8">
    <source>
        <dbReference type="ARBA" id="ARBA00023286"/>
    </source>
</evidence>
<dbReference type="Pfam" id="PF02931">
    <property type="entry name" value="Neur_chan_LBD"/>
    <property type="match status" value="1"/>
</dbReference>
<keyword evidence="9" id="KW-0407">Ion channel</keyword>
<reference evidence="13" key="1">
    <citation type="submission" date="2017-03" db="EMBL/GenBank/DDBJ databases">
        <authorList>
            <person name="Afonso C.L."/>
            <person name="Miller P.J."/>
            <person name="Scott M.A."/>
            <person name="Spackman E."/>
            <person name="Goraichik I."/>
            <person name="Dimitrov K.M."/>
            <person name="Suarez D.L."/>
            <person name="Swayne D.E."/>
        </authorList>
    </citation>
    <scope>NUCLEOTIDE SEQUENCE</scope>
</reference>
<keyword evidence="8" id="KW-1071">Ligand-gated ion channel</keyword>
<accession>A0A1Y0F4L7</accession>
<comment type="subcellular location">
    <subcellularLocation>
        <location evidence="10">Synaptic cell membrane</location>
        <topology evidence="10">Multi-pass membrane protein</topology>
    </subcellularLocation>
</comment>
<keyword evidence="2" id="KW-1003">Cell membrane</keyword>
<dbReference type="PANTHER" id="PTHR18945">
    <property type="entry name" value="NEUROTRANSMITTER GATED ION CHANNEL"/>
    <property type="match status" value="1"/>
</dbReference>
<dbReference type="GO" id="GO:0022848">
    <property type="term" value="F:acetylcholine-gated monoatomic cation-selective channel activity"/>
    <property type="evidence" value="ECO:0007669"/>
    <property type="project" value="InterPro"/>
</dbReference>
<dbReference type="GO" id="GO:0045211">
    <property type="term" value="C:postsynaptic membrane"/>
    <property type="evidence" value="ECO:0007669"/>
    <property type="project" value="InterPro"/>
</dbReference>
<dbReference type="InterPro" id="IPR002394">
    <property type="entry name" value="Nicotinic_acetylcholine_rcpt"/>
</dbReference>
<evidence type="ECO:0000256" key="3">
    <source>
        <dbReference type="ARBA" id="ARBA00022692"/>
    </source>
</evidence>
<dbReference type="SMR" id="A0A1Y0F4L7"/>
<feature type="domain" description="Neurotransmitter-gated ion-channel ligand-binding" evidence="12">
    <location>
        <begin position="30"/>
        <end position="239"/>
    </location>
</feature>
<proteinExistence type="evidence at transcript level"/>
<keyword evidence="3" id="KW-0812">Transmembrane</keyword>
<keyword evidence="11" id="KW-0732">Signal</keyword>
<feature type="chain" id="PRO_5012982463" evidence="11">
    <location>
        <begin position="19"/>
        <end position="246"/>
    </location>
</feature>
<evidence type="ECO:0000256" key="2">
    <source>
        <dbReference type="ARBA" id="ARBA00022475"/>
    </source>
</evidence>
<keyword evidence="4" id="KW-0770">Synapse</keyword>
<evidence type="ECO:0000256" key="5">
    <source>
        <dbReference type="ARBA" id="ARBA00023065"/>
    </source>
</evidence>
<dbReference type="PRINTS" id="PR00254">
    <property type="entry name" value="NICOTINICR"/>
</dbReference>
<dbReference type="InterPro" id="IPR006201">
    <property type="entry name" value="Neur_channel"/>
</dbReference>
<evidence type="ECO:0000256" key="4">
    <source>
        <dbReference type="ARBA" id="ARBA00023018"/>
    </source>
</evidence>
<organism evidence="13">
    <name type="scientific">Pardosa pseudoannulata</name>
    <dbReference type="NCBI Taxonomy" id="330961"/>
    <lineage>
        <taxon>Eukaryota</taxon>
        <taxon>Metazoa</taxon>
        <taxon>Ecdysozoa</taxon>
        <taxon>Arthropoda</taxon>
        <taxon>Chelicerata</taxon>
        <taxon>Arachnida</taxon>
        <taxon>Araneae</taxon>
        <taxon>Araneomorphae</taxon>
        <taxon>Entelegynae</taxon>
        <taxon>Lycosoidea</taxon>
        <taxon>Lycosidae</taxon>
        <taxon>Pardosa</taxon>
    </lineage>
</organism>
<dbReference type="EMBL" id="KY765678">
    <property type="protein sequence ID" value="ARU12133.1"/>
    <property type="molecule type" value="mRNA"/>
</dbReference>
<evidence type="ECO:0000256" key="11">
    <source>
        <dbReference type="SAM" id="SignalP"/>
    </source>
</evidence>
<gene>
    <name evidence="13" type="primary">AChBP1</name>
</gene>
<dbReference type="InterPro" id="IPR036734">
    <property type="entry name" value="Neur_chan_lig-bd_sf"/>
</dbReference>
<evidence type="ECO:0000256" key="1">
    <source>
        <dbReference type="ARBA" id="ARBA00022448"/>
    </source>
</evidence>